<comment type="caution">
    <text evidence="2">The sequence shown here is derived from an EMBL/GenBank/DDBJ whole genome shotgun (WGS) entry which is preliminary data.</text>
</comment>
<dbReference type="NCBIfam" id="TIGR04183">
    <property type="entry name" value="Por_Secre_tail"/>
    <property type="match status" value="1"/>
</dbReference>
<dbReference type="Pfam" id="PF18962">
    <property type="entry name" value="Por_Secre_tail"/>
    <property type="match status" value="1"/>
</dbReference>
<dbReference type="InterPro" id="IPR026444">
    <property type="entry name" value="Secre_tail"/>
</dbReference>
<evidence type="ECO:0000313" key="2">
    <source>
        <dbReference type="EMBL" id="MPN24700.1"/>
    </source>
</evidence>
<evidence type="ECO:0000259" key="1">
    <source>
        <dbReference type="Pfam" id="PF18962"/>
    </source>
</evidence>
<dbReference type="AlphaFoldDB" id="A0A645GF28"/>
<name>A0A645GF28_9ZZZZ</name>
<protein>
    <recommendedName>
        <fullName evidence="1">Secretion system C-terminal sorting domain-containing protein</fullName>
    </recommendedName>
</protein>
<dbReference type="EMBL" id="VSSQ01073632">
    <property type="protein sequence ID" value="MPN24700.1"/>
    <property type="molecule type" value="Genomic_DNA"/>
</dbReference>
<sequence length="205" mass="22954">MWESPQVTVTVGAAVSGTKYALMHNTKTGAYLRKHMTVDKGNYTFEVQTMCTAGKNHRANVKVGSRAAETGGTPAHGSTFWTNNVIPFVVDADQTEIQLFIYSYFLDNDVYLDDFILYKEEASAVKNVEEKIFTVSRLQNNQYEITGTTSFRGYEICDISGRTVQMSSEPAISYRLNLSEMTKGIYVLKVTGEQGMHQVQKLICN</sequence>
<proteinExistence type="predicted"/>
<dbReference type="Gene3D" id="2.60.120.260">
    <property type="entry name" value="Galactose-binding domain-like"/>
    <property type="match status" value="1"/>
</dbReference>
<accession>A0A645GF28</accession>
<reference evidence="2" key="1">
    <citation type="submission" date="2019-08" db="EMBL/GenBank/DDBJ databases">
        <authorList>
            <person name="Kucharzyk K."/>
            <person name="Murdoch R.W."/>
            <person name="Higgins S."/>
            <person name="Loffler F."/>
        </authorList>
    </citation>
    <scope>NUCLEOTIDE SEQUENCE</scope>
</reference>
<gene>
    <name evidence="2" type="ORF">SDC9_172102</name>
</gene>
<organism evidence="2">
    <name type="scientific">bioreactor metagenome</name>
    <dbReference type="NCBI Taxonomy" id="1076179"/>
    <lineage>
        <taxon>unclassified sequences</taxon>
        <taxon>metagenomes</taxon>
        <taxon>ecological metagenomes</taxon>
    </lineage>
</organism>
<feature type="domain" description="Secretion system C-terminal sorting" evidence="1">
    <location>
        <begin position="140"/>
        <end position="203"/>
    </location>
</feature>